<reference evidence="2" key="2">
    <citation type="submission" date="2015-03" db="UniProtKB">
        <authorList>
            <consortium name="EnsemblPlants"/>
        </authorList>
    </citation>
    <scope>IDENTIFICATION</scope>
</reference>
<keyword evidence="1" id="KW-1133">Transmembrane helix</keyword>
<keyword evidence="1" id="KW-0812">Transmembrane</keyword>
<accession>A0A0D3AXT7</accession>
<keyword evidence="3" id="KW-1185">Reference proteome</keyword>
<proteinExistence type="predicted"/>
<dbReference type="HOGENOM" id="CLU_2609357_0_0_1"/>
<reference evidence="2 3" key="1">
    <citation type="journal article" date="2014" name="Genome Biol.">
        <title>Transcriptome and methylome profiling reveals relics of genome dominance in the mesopolyploid Brassica oleracea.</title>
        <authorList>
            <person name="Parkin I.A."/>
            <person name="Koh C."/>
            <person name="Tang H."/>
            <person name="Robinson S.J."/>
            <person name="Kagale S."/>
            <person name="Clarke W.E."/>
            <person name="Town C.D."/>
            <person name="Nixon J."/>
            <person name="Krishnakumar V."/>
            <person name="Bidwell S.L."/>
            <person name="Denoeud F."/>
            <person name="Belcram H."/>
            <person name="Links M.G."/>
            <person name="Just J."/>
            <person name="Clarke C."/>
            <person name="Bender T."/>
            <person name="Huebert T."/>
            <person name="Mason A.S."/>
            <person name="Pires J.C."/>
            <person name="Barker G."/>
            <person name="Moore J."/>
            <person name="Walley P.G."/>
            <person name="Manoli S."/>
            <person name="Batley J."/>
            <person name="Edwards D."/>
            <person name="Nelson M.N."/>
            <person name="Wang X."/>
            <person name="Paterson A.H."/>
            <person name="King G."/>
            <person name="Bancroft I."/>
            <person name="Chalhoub B."/>
            <person name="Sharpe A.G."/>
        </authorList>
    </citation>
    <scope>NUCLEOTIDE SEQUENCE</scope>
    <source>
        <strain evidence="2 3">cv. TO1000</strain>
    </source>
</reference>
<organism evidence="2 3">
    <name type="scientific">Brassica oleracea var. oleracea</name>
    <dbReference type="NCBI Taxonomy" id="109376"/>
    <lineage>
        <taxon>Eukaryota</taxon>
        <taxon>Viridiplantae</taxon>
        <taxon>Streptophyta</taxon>
        <taxon>Embryophyta</taxon>
        <taxon>Tracheophyta</taxon>
        <taxon>Spermatophyta</taxon>
        <taxon>Magnoliopsida</taxon>
        <taxon>eudicotyledons</taxon>
        <taxon>Gunneridae</taxon>
        <taxon>Pentapetalae</taxon>
        <taxon>rosids</taxon>
        <taxon>malvids</taxon>
        <taxon>Brassicales</taxon>
        <taxon>Brassicaceae</taxon>
        <taxon>Brassiceae</taxon>
        <taxon>Brassica</taxon>
    </lineage>
</organism>
<dbReference type="Proteomes" id="UP000032141">
    <property type="component" value="Chromosome C2"/>
</dbReference>
<sequence length="79" mass="9179">MSIKARNIDHLIRRRGLMLLFFGEGNRYIDSRLTIRHYTCWCRCCALFSVNLLVVFLLSEGLVSKETIPVTISKEISFL</sequence>
<name>A0A0D3AXT7_BRAOL</name>
<keyword evidence="1" id="KW-0472">Membrane</keyword>
<dbReference type="AlphaFoldDB" id="A0A0D3AXT7"/>
<feature type="transmembrane region" description="Helical" evidence="1">
    <location>
        <begin position="40"/>
        <end position="59"/>
    </location>
</feature>
<evidence type="ECO:0000313" key="2">
    <source>
        <dbReference type="EnsemblPlants" id="Bo2g159210.1"/>
    </source>
</evidence>
<dbReference type="Gramene" id="Bo2g159210.1">
    <property type="protein sequence ID" value="Bo2g159210.1"/>
    <property type="gene ID" value="Bo2g159210"/>
</dbReference>
<evidence type="ECO:0000256" key="1">
    <source>
        <dbReference type="SAM" id="Phobius"/>
    </source>
</evidence>
<evidence type="ECO:0000313" key="3">
    <source>
        <dbReference type="Proteomes" id="UP000032141"/>
    </source>
</evidence>
<protein>
    <submittedName>
        <fullName evidence="2">Uncharacterized protein</fullName>
    </submittedName>
</protein>
<dbReference type="EnsemblPlants" id="Bo2g159210.1">
    <property type="protein sequence ID" value="Bo2g159210.1"/>
    <property type="gene ID" value="Bo2g159210"/>
</dbReference>